<dbReference type="Proteomes" id="UP000264353">
    <property type="component" value="Chromosome A8"/>
</dbReference>
<protein>
    <submittedName>
        <fullName evidence="2">Uncharacterized protein</fullName>
    </submittedName>
</protein>
<reference evidence="2 3" key="1">
    <citation type="submission" date="2018-06" db="EMBL/GenBank/DDBJ databases">
        <title>WGS assembly of Brassica rapa FPsc.</title>
        <authorList>
            <person name="Bowman J."/>
            <person name="Kohchi T."/>
            <person name="Yamato K."/>
            <person name="Jenkins J."/>
            <person name="Shu S."/>
            <person name="Ishizaki K."/>
            <person name="Yamaoka S."/>
            <person name="Nishihama R."/>
            <person name="Nakamura Y."/>
            <person name="Berger F."/>
            <person name="Adam C."/>
            <person name="Aki S."/>
            <person name="Althoff F."/>
            <person name="Araki T."/>
            <person name="Arteaga-Vazquez M."/>
            <person name="Balasubrmanian S."/>
            <person name="Bauer D."/>
            <person name="Boehm C."/>
            <person name="Briginshaw L."/>
            <person name="Caballero-Perez J."/>
            <person name="Catarino B."/>
            <person name="Chen F."/>
            <person name="Chiyoda S."/>
            <person name="Chovatia M."/>
            <person name="Davies K."/>
            <person name="Delmans M."/>
            <person name="Demura T."/>
            <person name="Dierschke T."/>
            <person name="Dolan L."/>
            <person name="Dorantes-Acosta A."/>
            <person name="Eklund D."/>
            <person name="Florent S."/>
            <person name="Flores-Sandoval E."/>
            <person name="Fujiyama A."/>
            <person name="Fukuzawa H."/>
            <person name="Galik B."/>
            <person name="Grimanelli D."/>
            <person name="Grimwood J."/>
            <person name="Grossniklaus U."/>
            <person name="Hamada T."/>
            <person name="Haseloff J."/>
            <person name="Hetherington A."/>
            <person name="Higo A."/>
            <person name="Hirakawa Y."/>
            <person name="Hundley H."/>
            <person name="Ikeda Y."/>
            <person name="Inoue K."/>
            <person name="Inoue S."/>
            <person name="Ishida S."/>
            <person name="Jia Q."/>
            <person name="Kakita M."/>
            <person name="Kanazawa T."/>
            <person name="Kawai Y."/>
            <person name="Kawashima T."/>
            <person name="Kennedy M."/>
            <person name="Kinose K."/>
            <person name="Kinoshita T."/>
            <person name="Kohara Y."/>
            <person name="Koide E."/>
            <person name="Komatsu K."/>
            <person name="Kopischke S."/>
            <person name="Kubo M."/>
            <person name="Kyozuka J."/>
            <person name="Lagercrantz U."/>
            <person name="Lin S."/>
            <person name="Lindquist E."/>
            <person name="Lipzen A."/>
            <person name="Lu C."/>
            <person name="Luna E."/>
            <person name="Martienssen R."/>
            <person name="Minamino N."/>
            <person name="Mizutani M."/>
            <person name="Mizutani M."/>
            <person name="Mochizuki N."/>
            <person name="Monte I."/>
            <person name="Mosher R."/>
            <person name="Nagasaki H."/>
            <person name="Nakagami H."/>
            <person name="Naramoto S."/>
            <person name="Nishitani K."/>
            <person name="Ohtani M."/>
            <person name="Okamoto T."/>
            <person name="Okumura M."/>
            <person name="Phillips J."/>
            <person name="Pollak B."/>
            <person name="Reinders A."/>
            <person name="Roevekamp M."/>
            <person name="Sano R."/>
            <person name="Sawa S."/>
            <person name="Schmid M."/>
            <person name="Shirakawa M."/>
            <person name="Solano R."/>
            <person name="Spunde A."/>
            <person name="Suetsugu N."/>
            <person name="Sugano S."/>
            <person name="Sugiyama A."/>
            <person name="Sun R."/>
            <person name="Suzuki Y."/>
            <person name="Takenaka M."/>
            <person name="Takezawa D."/>
            <person name="Tomogane H."/>
            <person name="Tsuzuki M."/>
            <person name="Ueda T."/>
            <person name="Umeda M."/>
            <person name="Ward J."/>
            <person name="Watanabe Y."/>
            <person name="Yazaki K."/>
            <person name="Yokoyama R."/>
            <person name="Yoshitake Y."/>
            <person name="Yotsui I."/>
            <person name="Zachgo S."/>
            <person name="Schmutz J."/>
        </authorList>
    </citation>
    <scope>NUCLEOTIDE SEQUENCE [LARGE SCALE GENOMIC DNA]</scope>
    <source>
        <strain evidence="3">cv. B-3</strain>
    </source>
</reference>
<accession>A0A397YBS6</accession>
<gene>
    <name evidence="2" type="ORF">BRARA_H01601</name>
</gene>
<sequence length="91" mass="9767">MGKAQPVNETAPTSSTRPENACGRPRVEAHPIREHASPGHTTATGTEKTSPAKTKPPIVSTEHAGPETISPICFAWTLQRRATSKLTRDLL</sequence>
<name>A0A397YBS6_BRACM</name>
<proteinExistence type="predicted"/>
<evidence type="ECO:0000313" key="3">
    <source>
        <dbReference type="Proteomes" id="UP000264353"/>
    </source>
</evidence>
<feature type="region of interest" description="Disordered" evidence="1">
    <location>
        <begin position="1"/>
        <end position="66"/>
    </location>
</feature>
<dbReference type="AlphaFoldDB" id="A0A397YBS6"/>
<feature type="compositionally biased region" description="Polar residues" evidence="1">
    <location>
        <begin position="39"/>
        <end position="52"/>
    </location>
</feature>
<organism evidence="2 3">
    <name type="scientific">Brassica campestris</name>
    <name type="common">Field mustard</name>
    <dbReference type="NCBI Taxonomy" id="3711"/>
    <lineage>
        <taxon>Eukaryota</taxon>
        <taxon>Viridiplantae</taxon>
        <taxon>Streptophyta</taxon>
        <taxon>Embryophyta</taxon>
        <taxon>Tracheophyta</taxon>
        <taxon>Spermatophyta</taxon>
        <taxon>Magnoliopsida</taxon>
        <taxon>eudicotyledons</taxon>
        <taxon>Gunneridae</taxon>
        <taxon>Pentapetalae</taxon>
        <taxon>rosids</taxon>
        <taxon>malvids</taxon>
        <taxon>Brassicales</taxon>
        <taxon>Brassicaceae</taxon>
        <taxon>Brassiceae</taxon>
        <taxon>Brassica</taxon>
    </lineage>
</organism>
<dbReference type="EMBL" id="CM010635">
    <property type="protein sequence ID" value="RID50901.1"/>
    <property type="molecule type" value="Genomic_DNA"/>
</dbReference>
<evidence type="ECO:0000256" key="1">
    <source>
        <dbReference type="SAM" id="MobiDB-lite"/>
    </source>
</evidence>
<evidence type="ECO:0000313" key="2">
    <source>
        <dbReference type="EMBL" id="RID50901.1"/>
    </source>
</evidence>
<feature type="compositionally biased region" description="Basic and acidic residues" evidence="1">
    <location>
        <begin position="25"/>
        <end position="37"/>
    </location>
</feature>
<feature type="compositionally biased region" description="Polar residues" evidence="1">
    <location>
        <begin position="7"/>
        <end position="18"/>
    </location>
</feature>